<proteinExistence type="predicted"/>
<organism evidence="1 2">
    <name type="scientific">Vaccinium darrowii</name>
    <dbReference type="NCBI Taxonomy" id="229202"/>
    <lineage>
        <taxon>Eukaryota</taxon>
        <taxon>Viridiplantae</taxon>
        <taxon>Streptophyta</taxon>
        <taxon>Embryophyta</taxon>
        <taxon>Tracheophyta</taxon>
        <taxon>Spermatophyta</taxon>
        <taxon>Magnoliopsida</taxon>
        <taxon>eudicotyledons</taxon>
        <taxon>Gunneridae</taxon>
        <taxon>Pentapetalae</taxon>
        <taxon>asterids</taxon>
        <taxon>Ericales</taxon>
        <taxon>Ericaceae</taxon>
        <taxon>Vaccinioideae</taxon>
        <taxon>Vaccinieae</taxon>
        <taxon>Vaccinium</taxon>
    </lineage>
</organism>
<accession>A0ACB7Y0S7</accession>
<reference evidence="1 2" key="1">
    <citation type="journal article" date="2021" name="Hortic Res">
        <title>High-quality reference genome and annotation aids understanding of berry development for evergreen blueberry (Vaccinium darrowii).</title>
        <authorList>
            <person name="Yu J."/>
            <person name="Hulse-Kemp A.M."/>
            <person name="Babiker E."/>
            <person name="Staton M."/>
        </authorList>
    </citation>
    <scope>NUCLEOTIDE SEQUENCE [LARGE SCALE GENOMIC DNA]</scope>
    <source>
        <strain evidence="2">cv. NJ 8807/NJ 8810</strain>
        <tissue evidence="1">Young leaf</tissue>
    </source>
</reference>
<sequence length="739" mass="82894">MANNENSVNIDLEEEDEINELESLGSPSPTSPNLSTQPGSSSTSTSKAFSKFTSAVWNFFDKPEKVVVDGVECIKAKHKLCGKFLSGTTDPRLKMDALEQWLDTLYDGDEIEIENTINLTRSKLVELFDHYKTLVVVGVDRTTPVETMSPAASATRGGAMSLLKVRRMSYNSSSASVIESELTRYLNQPIVEYDEEDESFDQLFQFPFSTFYLLANPSNKDQLENPSIIQPHIDESHVLNQLSDLLPIRRSTSVSNQLTETSPNNRQLESKAVDGFLTPEEKLRGIFLQKLIGRTAIEQALSNTHVELSIDIIAKVVNKGNLGGEAMVMFFNWATKQPTIHKGIDCYHVILKALGRRKFFDYMVGVLHDMKMEGISPVSDTLMIVMDSYVRACQVSKAIQMFGQLEEFGSKCDTESLNVLLGCLCRRSHVGAGTLFLNKMKGKIPFNSMTYNIVISGWSKFGRIGEIETSLRAMMADGFDPDCLTFSYLIEGLGRAGQIDDAVEIFDGMKERGCPPDACVYNAMISNFISVGDFDEGMKYKECMLRNNCEPNMDTYTRLIAAFLKARKVADAIEMFDEMLSRGLIPTSGTVTSFIERLCSYGPPHAALMIYEKARKVGCRVSLTAYKFILMRLSRFGKCGMLLNVWDEMQKSGYPPDVEVYEHVINGLCNVGQLENAILVMEESVRKGFCPSKLIYSKLSNKLLSSNKVDMAYKLFLKIKVARRGENARRLWRAKGWHF</sequence>
<dbReference type="Proteomes" id="UP000828048">
    <property type="component" value="Chromosome 5"/>
</dbReference>
<name>A0ACB7Y0S7_9ERIC</name>
<gene>
    <name evidence="1" type="ORF">Vadar_015683</name>
</gene>
<dbReference type="EMBL" id="CM037155">
    <property type="protein sequence ID" value="KAH7846575.1"/>
    <property type="molecule type" value="Genomic_DNA"/>
</dbReference>
<keyword evidence="2" id="KW-1185">Reference proteome</keyword>
<evidence type="ECO:0000313" key="1">
    <source>
        <dbReference type="EMBL" id="KAH7846575.1"/>
    </source>
</evidence>
<comment type="caution">
    <text evidence="1">The sequence shown here is derived from an EMBL/GenBank/DDBJ whole genome shotgun (WGS) entry which is preliminary data.</text>
</comment>
<evidence type="ECO:0000313" key="2">
    <source>
        <dbReference type="Proteomes" id="UP000828048"/>
    </source>
</evidence>
<protein>
    <submittedName>
        <fullName evidence="1">Uncharacterized protein</fullName>
    </submittedName>
</protein>